<feature type="region of interest" description="Disordered" evidence="1">
    <location>
        <begin position="42"/>
        <end position="70"/>
    </location>
</feature>
<dbReference type="AlphaFoldDB" id="A0A7J5Y2A6"/>
<organism evidence="2 3">
    <name type="scientific">Dissostichus mawsoni</name>
    <name type="common">Antarctic cod</name>
    <dbReference type="NCBI Taxonomy" id="36200"/>
    <lineage>
        <taxon>Eukaryota</taxon>
        <taxon>Metazoa</taxon>
        <taxon>Chordata</taxon>
        <taxon>Craniata</taxon>
        <taxon>Vertebrata</taxon>
        <taxon>Euteleostomi</taxon>
        <taxon>Actinopterygii</taxon>
        <taxon>Neopterygii</taxon>
        <taxon>Teleostei</taxon>
        <taxon>Neoteleostei</taxon>
        <taxon>Acanthomorphata</taxon>
        <taxon>Eupercaria</taxon>
        <taxon>Perciformes</taxon>
        <taxon>Notothenioidei</taxon>
        <taxon>Nototheniidae</taxon>
        <taxon>Dissostichus</taxon>
    </lineage>
</organism>
<evidence type="ECO:0000256" key="1">
    <source>
        <dbReference type="SAM" id="MobiDB-lite"/>
    </source>
</evidence>
<evidence type="ECO:0000313" key="2">
    <source>
        <dbReference type="EMBL" id="KAF3843562.1"/>
    </source>
</evidence>
<evidence type="ECO:0000313" key="3">
    <source>
        <dbReference type="Proteomes" id="UP000518266"/>
    </source>
</evidence>
<keyword evidence="3" id="KW-1185">Reference proteome</keyword>
<accession>A0A7J5Y2A6</accession>
<sequence length="70" mass="7987">MGIIRQDLMQSLIPIMLMQSEYSPLLMKYWFPISRSPPCRTGSCSGRRTCQSSHSCTHKNDPGSSSPRRR</sequence>
<name>A0A7J5Y2A6_DISMA</name>
<dbReference type="Proteomes" id="UP000518266">
    <property type="component" value="Unassembled WGS sequence"/>
</dbReference>
<feature type="compositionally biased region" description="Polar residues" evidence="1">
    <location>
        <begin position="42"/>
        <end position="55"/>
    </location>
</feature>
<comment type="caution">
    <text evidence="2">The sequence shown here is derived from an EMBL/GenBank/DDBJ whole genome shotgun (WGS) entry which is preliminary data.</text>
</comment>
<protein>
    <submittedName>
        <fullName evidence="2">Uncharacterized protein</fullName>
    </submittedName>
</protein>
<proteinExistence type="predicted"/>
<dbReference type="EMBL" id="JAAKFY010000018">
    <property type="protein sequence ID" value="KAF3843562.1"/>
    <property type="molecule type" value="Genomic_DNA"/>
</dbReference>
<reference evidence="2 3" key="1">
    <citation type="submission" date="2020-03" db="EMBL/GenBank/DDBJ databases">
        <title>Dissostichus mawsoni Genome sequencing and assembly.</title>
        <authorList>
            <person name="Park H."/>
        </authorList>
    </citation>
    <scope>NUCLEOTIDE SEQUENCE [LARGE SCALE GENOMIC DNA]</scope>
    <source>
        <strain evidence="2">DM0001</strain>
        <tissue evidence="2">Muscle</tissue>
    </source>
</reference>
<gene>
    <name evidence="2" type="ORF">F7725_002411</name>
</gene>